<dbReference type="AlphaFoldDB" id="A0A232LPW1"/>
<dbReference type="EMBL" id="NPHW01006007">
    <property type="protein sequence ID" value="OXV06203.1"/>
    <property type="molecule type" value="Genomic_DNA"/>
</dbReference>
<sequence length="183" mass="20966">MATDRIPEFWDLLEYFWDKDRIRKWRSVIFADPLNPHTGLKSCFNLISLCPNAHTFWGLGLFALKPLELSSDRKRLQLQFFWQLGPQVKFKVDEVVNLLTEPSSSRGLNSVDGCGLSYDLNRPVPIRSGDTFTLTTDDPESRPLPSIELLDMQWVLQRVAVMRGWPGTELDDDSEESSRLGPP</sequence>
<protein>
    <submittedName>
        <fullName evidence="1">Uncharacterized protein</fullName>
    </submittedName>
</protein>
<gene>
    <name evidence="1" type="ORF">Egran_06028</name>
</gene>
<evidence type="ECO:0000313" key="2">
    <source>
        <dbReference type="Proteomes" id="UP000243515"/>
    </source>
</evidence>
<reference evidence="1 2" key="1">
    <citation type="journal article" date="2015" name="Environ. Microbiol.">
        <title>Metagenome sequence of Elaphomyces granulatus from sporocarp tissue reveals Ascomycota ectomycorrhizal fingerprints of genome expansion and a Proteobacteria-rich microbiome.</title>
        <authorList>
            <person name="Quandt C.A."/>
            <person name="Kohler A."/>
            <person name="Hesse C.N."/>
            <person name="Sharpton T.J."/>
            <person name="Martin F."/>
            <person name="Spatafora J.W."/>
        </authorList>
    </citation>
    <scope>NUCLEOTIDE SEQUENCE [LARGE SCALE GENOMIC DNA]</scope>
    <source>
        <strain evidence="1 2">OSC145934</strain>
    </source>
</reference>
<dbReference type="Proteomes" id="UP000243515">
    <property type="component" value="Unassembled WGS sequence"/>
</dbReference>
<evidence type="ECO:0000313" key="1">
    <source>
        <dbReference type="EMBL" id="OXV06203.1"/>
    </source>
</evidence>
<proteinExistence type="predicted"/>
<keyword evidence="2" id="KW-1185">Reference proteome</keyword>
<accession>A0A232LPW1</accession>
<dbReference type="OrthoDB" id="5416097at2759"/>
<comment type="caution">
    <text evidence="1">The sequence shown here is derived from an EMBL/GenBank/DDBJ whole genome shotgun (WGS) entry which is preliminary data.</text>
</comment>
<name>A0A232LPW1_9EURO</name>
<organism evidence="1 2">
    <name type="scientific">Elaphomyces granulatus</name>
    <dbReference type="NCBI Taxonomy" id="519963"/>
    <lineage>
        <taxon>Eukaryota</taxon>
        <taxon>Fungi</taxon>
        <taxon>Dikarya</taxon>
        <taxon>Ascomycota</taxon>
        <taxon>Pezizomycotina</taxon>
        <taxon>Eurotiomycetes</taxon>
        <taxon>Eurotiomycetidae</taxon>
        <taxon>Eurotiales</taxon>
        <taxon>Elaphomycetaceae</taxon>
        <taxon>Elaphomyces</taxon>
    </lineage>
</organism>